<dbReference type="EMBL" id="BPLR01019765">
    <property type="protein sequence ID" value="GIX71560.1"/>
    <property type="molecule type" value="Genomic_DNA"/>
</dbReference>
<proteinExistence type="predicted"/>
<gene>
    <name evidence="2" type="ORF">CEXT_327751</name>
</gene>
<name>A0AAV4MGY5_CAEEX</name>
<evidence type="ECO:0000256" key="1">
    <source>
        <dbReference type="SAM" id="MobiDB-lite"/>
    </source>
</evidence>
<accession>A0AAV4MGY5</accession>
<keyword evidence="3" id="KW-1185">Reference proteome</keyword>
<dbReference type="Proteomes" id="UP001054945">
    <property type="component" value="Unassembled WGS sequence"/>
</dbReference>
<reference evidence="2 3" key="1">
    <citation type="submission" date="2021-06" db="EMBL/GenBank/DDBJ databases">
        <title>Caerostris extrusa draft genome.</title>
        <authorList>
            <person name="Kono N."/>
            <person name="Arakawa K."/>
        </authorList>
    </citation>
    <scope>NUCLEOTIDE SEQUENCE [LARGE SCALE GENOMIC DNA]</scope>
</reference>
<comment type="caution">
    <text evidence="2">The sequence shown here is derived from an EMBL/GenBank/DDBJ whole genome shotgun (WGS) entry which is preliminary data.</text>
</comment>
<dbReference type="AlphaFoldDB" id="A0AAV4MGY5"/>
<feature type="region of interest" description="Disordered" evidence="1">
    <location>
        <begin position="1"/>
        <end position="22"/>
    </location>
</feature>
<evidence type="ECO:0000313" key="3">
    <source>
        <dbReference type="Proteomes" id="UP001054945"/>
    </source>
</evidence>
<organism evidence="2 3">
    <name type="scientific">Caerostris extrusa</name>
    <name type="common">Bark spider</name>
    <name type="synonym">Caerostris bankana</name>
    <dbReference type="NCBI Taxonomy" id="172846"/>
    <lineage>
        <taxon>Eukaryota</taxon>
        <taxon>Metazoa</taxon>
        <taxon>Ecdysozoa</taxon>
        <taxon>Arthropoda</taxon>
        <taxon>Chelicerata</taxon>
        <taxon>Arachnida</taxon>
        <taxon>Araneae</taxon>
        <taxon>Araneomorphae</taxon>
        <taxon>Entelegynae</taxon>
        <taxon>Araneoidea</taxon>
        <taxon>Araneidae</taxon>
        <taxon>Caerostris</taxon>
    </lineage>
</organism>
<evidence type="ECO:0000313" key="2">
    <source>
        <dbReference type="EMBL" id="GIX71560.1"/>
    </source>
</evidence>
<feature type="compositionally biased region" description="Basic residues" evidence="1">
    <location>
        <begin position="1"/>
        <end position="20"/>
    </location>
</feature>
<protein>
    <submittedName>
        <fullName evidence="2">Uncharacterized protein</fullName>
    </submittedName>
</protein>
<sequence>MKHSPLKSILPKHPKPRHKNPNCSVCHPNNRVARTCSIHIELMSLLCMVSRRQASGCTEIRRPPLVTRAAPLHYARRPNGRFAMSECLQRKRHVCRMMRRLETEMRPIKGRLLNALAIC</sequence>